<keyword evidence="2" id="KW-1185">Reference proteome</keyword>
<organism evidence="1 2">
    <name type="scientific">Chryseobacterium hagamense</name>
    <dbReference type="NCBI Taxonomy" id="395935"/>
    <lineage>
        <taxon>Bacteria</taxon>
        <taxon>Pseudomonadati</taxon>
        <taxon>Bacteroidota</taxon>
        <taxon>Flavobacteriia</taxon>
        <taxon>Flavobacteriales</taxon>
        <taxon>Weeksellaceae</taxon>
        <taxon>Chryseobacterium group</taxon>
        <taxon>Chryseobacterium</taxon>
    </lineage>
</organism>
<reference evidence="1 2" key="1">
    <citation type="submission" date="2019-07" db="EMBL/GenBank/DDBJ databases">
        <title>Whole genome shotgun sequence of Chryseobacterium hagamense NBRC 105253.</title>
        <authorList>
            <person name="Hosoyama A."/>
            <person name="Uohara A."/>
            <person name="Ohji S."/>
            <person name="Ichikawa N."/>
        </authorList>
    </citation>
    <scope>NUCLEOTIDE SEQUENCE [LARGE SCALE GENOMIC DNA]</scope>
    <source>
        <strain evidence="1 2">NBRC 105253</strain>
    </source>
</reference>
<sequence>MAGKPIDIEIIKSFIEKQKNVETEENEPEQPYSLSKKDFDISRDLVANGLKNSGYRFISEEEFSKKLFDIFKITKNSNCDRVSSTNHHIILFGNAMDGSKNTRIQNQYDLYGDTQNLFIVPDEKFLTQTFLVKDLVKINGNTFAIDLPQFIVARNKYLFNDSKTDLTWLLFNDKEFLKRLVTDFGYDKEEKINQMVLVNLYKKYADPSHNITEKMGELFFTKNCEGKLQIQQGLLDFVSRHTTKDDDRFIYALGNYLDYLFKEDRDDIFTESPSKKFTIDEKAKIVAFVANIESPAFYKFKPMNSSTAWHNSGTALYNMTAAHPEILKIIERNNYYGLSALKEVIESVAFEEEGSGSL</sequence>
<evidence type="ECO:0000313" key="2">
    <source>
        <dbReference type="Proteomes" id="UP000321863"/>
    </source>
</evidence>
<proteinExistence type="predicted"/>
<accession>A0A511YQP8</accession>
<dbReference type="Proteomes" id="UP000321863">
    <property type="component" value="Unassembled WGS sequence"/>
</dbReference>
<dbReference type="AlphaFoldDB" id="A0A511YQP8"/>
<protein>
    <submittedName>
        <fullName evidence="1">Uncharacterized protein</fullName>
    </submittedName>
</protein>
<dbReference type="EMBL" id="BJYJ01000025">
    <property type="protein sequence ID" value="GEN77520.1"/>
    <property type="molecule type" value="Genomic_DNA"/>
</dbReference>
<comment type="caution">
    <text evidence="1">The sequence shown here is derived from an EMBL/GenBank/DDBJ whole genome shotgun (WGS) entry which is preliminary data.</text>
</comment>
<evidence type="ECO:0000313" key="1">
    <source>
        <dbReference type="EMBL" id="GEN77520.1"/>
    </source>
</evidence>
<gene>
    <name evidence="1" type="ORF">CHA01nite_32600</name>
</gene>
<name>A0A511YQP8_9FLAO</name>